<gene>
    <name evidence="1" type="ORF">HanXRQr2_Chr15g0691861</name>
</gene>
<organism evidence="1 2">
    <name type="scientific">Helianthus annuus</name>
    <name type="common">Common sunflower</name>
    <dbReference type="NCBI Taxonomy" id="4232"/>
    <lineage>
        <taxon>Eukaryota</taxon>
        <taxon>Viridiplantae</taxon>
        <taxon>Streptophyta</taxon>
        <taxon>Embryophyta</taxon>
        <taxon>Tracheophyta</taxon>
        <taxon>Spermatophyta</taxon>
        <taxon>Magnoliopsida</taxon>
        <taxon>eudicotyledons</taxon>
        <taxon>Gunneridae</taxon>
        <taxon>Pentapetalae</taxon>
        <taxon>asterids</taxon>
        <taxon>campanulids</taxon>
        <taxon>Asterales</taxon>
        <taxon>Asteraceae</taxon>
        <taxon>Asteroideae</taxon>
        <taxon>Heliantheae alliance</taxon>
        <taxon>Heliantheae</taxon>
        <taxon>Helianthus</taxon>
    </lineage>
</organism>
<evidence type="ECO:0000313" key="2">
    <source>
        <dbReference type="Proteomes" id="UP000215914"/>
    </source>
</evidence>
<comment type="caution">
    <text evidence="1">The sequence shown here is derived from an EMBL/GenBank/DDBJ whole genome shotgun (WGS) entry which is preliminary data.</text>
</comment>
<dbReference type="Proteomes" id="UP000215914">
    <property type="component" value="Unassembled WGS sequence"/>
</dbReference>
<protein>
    <submittedName>
        <fullName evidence="1">Uncharacterized protein</fullName>
    </submittedName>
</protein>
<keyword evidence="2" id="KW-1185">Reference proteome</keyword>
<reference evidence="1" key="2">
    <citation type="submission" date="2020-06" db="EMBL/GenBank/DDBJ databases">
        <title>Helianthus annuus Genome sequencing and assembly Release 2.</title>
        <authorList>
            <person name="Gouzy J."/>
            <person name="Langlade N."/>
            <person name="Munos S."/>
        </authorList>
    </citation>
    <scope>NUCLEOTIDE SEQUENCE</scope>
    <source>
        <tissue evidence="1">Leaves</tissue>
    </source>
</reference>
<proteinExistence type="predicted"/>
<name>A0A9K3DZZ7_HELAN</name>
<dbReference type="Gramene" id="mRNA:HanXRQr2_Chr15g0691861">
    <property type="protein sequence ID" value="mRNA:HanXRQr2_Chr15g0691861"/>
    <property type="gene ID" value="HanXRQr2_Chr15g0691861"/>
</dbReference>
<sequence>MLLALMSRHLNIILRQNTPVNDTVSALPELPPLIKIIRRFL</sequence>
<dbReference type="EMBL" id="MNCJ02000330">
    <property type="protein sequence ID" value="KAF5764422.1"/>
    <property type="molecule type" value="Genomic_DNA"/>
</dbReference>
<reference evidence="1" key="1">
    <citation type="journal article" date="2017" name="Nature">
        <title>The sunflower genome provides insights into oil metabolism, flowering and Asterid evolution.</title>
        <authorList>
            <person name="Badouin H."/>
            <person name="Gouzy J."/>
            <person name="Grassa C.J."/>
            <person name="Murat F."/>
            <person name="Staton S.E."/>
            <person name="Cottret L."/>
            <person name="Lelandais-Briere C."/>
            <person name="Owens G.L."/>
            <person name="Carrere S."/>
            <person name="Mayjonade B."/>
            <person name="Legrand L."/>
            <person name="Gill N."/>
            <person name="Kane N.C."/>
            <person name="Bowers J.E."/>
            <person name="Hubner S."/>
            <person name="Bellec A."/>
            <person name="Berard A."/>
            <person name="Berges H."/>
            <person name="Blanchet N."/>
            <person name="Boniface M.C."/>
            <person name="Brunel D."/>
            <person name="Catrice O."/>
            <person name="Chaidir N."/>
            <person name="Claudel C."/>
            <person name="Donnadieu C."/>
            <person name="Faraut T."/>
            <person name="Fievet G."/>
            <person name="Helmstetter N."/>
            <person name="King M."/>
            <person name="Knapp S.J."/>
            <person name="Lai Z."/>
            <person name="Le Paslier M.C."/>
            <person name="Lippi Y."/>
            <person name="Lorenzon L."/>
            <person name="Mandel J.R."/>
            <person name="Marage G."/>
            <person name="Marchand G."/>
            <person name="Marquand E."/>
            <person name="Bret-Mestries E."/>
            <person name="Morien E."/>
            <person name="Nambeesan S."/>
            <person name="Nguyen T."/>
            <person name="Pegot-Espagnet P."/>
            <person name="Pouilly N."/>
            <person name="Raftis F."/>
            <person name="Sallet E."/>
            <person name="Schiex T."/>
            <person name="Thomas J."/>
            <person name="Vandecasteele C."/>
            <person name="Vares D."/>
            <person name="Vear F."/>
            <person name="Vautrin S."/>
            <person name="Crespi M."/>
            <person name="Mangin B."/>
            <person name="Burke J.M."/>
            <person name="Salse J."/>
            <person name="Munos S."/>
            <person name="Vincourt P."/>
            <person name="Rieseberg L.H."/>
            <person name="Langlade N.B."/>
        </authorList>
    </citation>
    <scope>NUCLEOTIDE SEQUENCE</scope>
    <source>
        <tissue evidence="1">Leaves</tissue>
    </source>
</reference>
<accession>A0A9K3DZZ7</accession>
<evidence type="ECO:0000313" key="1">
    <source>
        <dbReference type="EMBL" id="KAF5764422.1"/>
    </source>
</evidence>
<dbReference type="AlphaFoldDB" id="A0A9K3DZZ7"/>